<protein>
    <submittedName>
        <fullName evidence="2">MerR family DNA-binding transcriptional regulator</fullName>
    </submittedName>
</protein>
<evidence type="ECO:0000313" key="3">
    <source>
        <dbReference type="Proteomes" id="UP000683421"/>
    </source>
</evidence>
<dbReference type="InterPro" id="IPR000551">
    <property type="entry name" value="MerR-type_HTH_dom"/>
</dbReference>
<feature type="domain" description="HTH merR-type" evidence="1">
    <location>
        <begin position="1"/>
        <end position="48"/>
    </location>
</feature>
<dbReference type="InterPro" id="IPR047057">
    <property type="entry name" value="MerR_fam"/>
</dbReference>
<evidence type="ECO:0000259" key="1">
    <source>
        <dbReference type="PROSITE" id="PS50937"/>
    </source>
</evidence>
<gene>
    <name evidence="2" type="ORF">KQR59_03825</name>
</gene>
<dbReference type="KEGG" id="fsr:KQR59_03825"/>
<dbReference type="Pfam" id="PF00376">
    <property type="entry name" value="MerR"/>
    <property type="match status" value="1"/>
</dbReference>
<sequence>MRWYTKEISKLTGVSVKTLHHYDSLGLLVPARNINGYRIYTEKVINWIDKTTEAYF</sequence>
<name>A0AAJ4TLS8_9GAMM</name>
<evidence type="ECO:0000313" key="2">
    <source>
        <dbReference type="EMBL" id="QWV00020.1"/>
    </source>
</evidence>
<organism evidence="2 3">
    <name type="scientific">Francisella salimarina</name>
    <dbReference type="NCBI Taxonomy" id="2599927"/>
    <lineage>
        <taxon>Bacteria</taxon>
        <taxon>Pseudomonadati</taxon>
        <taxon>Pseudomonadota</taxon>
        <taxon>Gammaproteobacteria</taxon>
        <taxon>Thiotrichales</taxon>
        <taxon>Francisellaceae</taxon>
        <taxon>Francisella</taxon>
    </lineage>
</organism>
<accession>A0AAJ4TLS8</accession>
<dbReference type="AlphaFoldDB" id="A0AAJ4TLS8"/>
<proteinExistence type="predicted"/>
<dbReference type="Proteomes" id="UP000683421">
    <property type="component" value="Chromosome"/>
</dbReference>
<dbReference type="PROSITE" id="PS50937">
    <property type="entry name" value="HTH_MERR_2"/>
    <property type="match status" value="1"/>
</dbReference>
<dbReference type="SMART" id="SM00422">
    <property type="entry name" value="HTH_MERR"/>
    <property type="match status" value="1"/>
</dbReference>
<keyword evidence="2" id="KW-0238">DNA-binding</keyword>
<dbReference type="RefSeq" id="WP_216692662.1">
    <property type="nucleotide sequence ID" value="NZ_CP076680.1"/>
</dbReference>
<dbReference type="EMBL" id="CP076680">
    <property type="protein sequence ID" value="QWV00020.1"/>
    <property type="molecule type" value="Genomic_DNA"/>
</dbReference>
<dbReference type="PANTHER" id="PTHR30204:SF90">
    <property type="entry name" value="HTH-TYPE TRANSCRIPTIONAL ACTIVATOR MTA"/>
    <property type="match status" value="1"/>
</dbReference>
<dbReference type="GO" id="GO:0003700">
    <property type="term" value="F:DNA-binding transcription factor activity"/>
    <property type="evidence" value="ECO:0007669"/>
    <property type="project" value="InterPro"/>
</dbReference>
<dbReference type="GO" id="GO:0003677">
    <property type="term" value="F:DNA binding"/>
    <property type="evidence" value="ECO:0007669"/>
    <property type="project" value="UniProtKB-KW"/>
</dbReference>
<dbReference type="PANTHER" id="PTHR30204">
    <property type="entry name" value="REDOX-CYCLING DRUG-SENSING TRANSCRIPTIONAL ACTIVATOR SOXR"/>
    <property type="match status" value="1"/>
</dbReference>
<keyword evidence="3" id="KW-1185">Reference proteome</keyword>
<reference evidence="2 3" key="1">
    <citation type="submission" date="2021-06" db="EMBL/GenBank/DDBJ databases">
        <title>Ulceroglandular infection and bacteremia caused by Francisella salimarina in an immunocompromised patient, France.</title>
        <authorList>
            <person name="Hennebique A."/>
            <person name="Caspar Y."/>
            <person name="Maurin M."/>
            <person name="Boisset S."/>
            <person name="Pelloux I."/>
            <person name="Gallego-Hernanz M.P."/>
            <person name="Burucoa C."/>
            <person name="Cazenave-Roblot F."/>
            <person name="Plouzeau C."/>
            <person name="Rammaert B."/>
        </authorList>
    </citation>
    <scope>NUCLEOTIDE SEQUENCE [LARGE SCALE GENOMIC DNA]</scope>
    <source>
        <strain evidence="2 3">CHUGA-F75</strain>
    </source>
</reference>